<dbReference type="Pfam" id="PF17263">
    <property type="entry name" value="DUF5329"/>
    <property type="match status" value="1"/>
</dbReference>
<dbReference type="Proteomes" id="UP000644147">
    <property type="component" value="Unassembled WGS sequence"/>
</dbReference>
<feature type="chain" id="PRO_5047446694" evidence="1">
    <location>
        <begin position="23"/>
        <end position="133"/>
    </location>
</feature>
<gene>
    <name evidence="2" type="ORF">I5M27_03705</name>
</gene>
<sequence length="133" mass="15033">MNKITFFTFLLFSIAFGQVAVAQTAAKAATPKPVTKAISEEEKINRLIKYVADLQGATFIRNGDEYPAKDAAAHLQMKRKKAGNRVKTAREFIDGLASESYLSGEEYHIRFKDGKTYKSRDVLMKELQRIEKL</sequence>
<protein>
    <submittedName>
        <fullName evidence="2">DUF5329 family protein</fullName>
    </submittedName>
</protein>
<keyword evidence="1" id="KW-0732">Signal</keyword>
<evidence type="ECO:0000256" key="1">
    <source>
        <dbReference type="SAM" id="SignalP"/>
    </source>
</evidence>
<name>A0ABS1BYD1_9BACT</name>
<dbReference type="InterPro" id="IPR035242">
    <property type="entry name" value="DUF5329"/>
</dbReference>
<dbReference type="EMBL" id="JAEHFX010000001">
    <property type="protein sequence ID" value="MBK0402074.1"/>
    <property type="molecule type" value="Genomic_DNA"/>
</dbReference>
<accession>A0ABS1BYD1</accession>
<organism evidence="2 3">
    <name type="scientific">Adhaeribacter terrigena</name>
    <dbReference type="NCBI Taxonomy" id="2793070"/>
    <lineage>
        <taxon>Bacteria</taxon>
        <taxon>Pseudomonadati</taxon>
        <taxon>Bacteroidota</taxon>
        <taxon>Cytophagia</taxon>
        <taxon>Cytophagales</taxon>
        <taxon>Hymenobacteraceae</taxon>
        <taxon>Adhaeribacter</taxon>
    </lineage>
</organism>
<comment type="caution">
    <text evidence="2">The sequence shown here is derived from an EMBL/GenBank/DDBJ whole genome shotgun (WGS) entry which is preliminary data.</text>
</comment>
<feature type="signal peptide" evidence="1">
    <location>
        <begin position="1"/>
        <end position="22"/>
    </location>
</feature>
<dbReference type="RefSeq" id="WP_200504665.1">
    <property type="nucleotide sequence ID" value="NZ_JAEHFX010000001.1"/>
</dbReference>
<proteinExistence type="predicted"/>
<reference evidence="2 3" key="1">
    <citation type="submission" date="2020-12" db="EMBL/GenBank/DDBJ databases">
        <title>Bacterial novel species Adhaeribacter sp. BT258 isolated from soil.</title>
        <authorList>
            <person name="Jung H.-Y."/>
        </authorList>
    </citation>
    <scope>NUCLEOTIDE SEQUENCE [LARGE SCALE GENOMIC DNA]</scope>
    <source>
        <strain evidence="2 3">BT258</strain>
    </source>
</reference>
<evidence type="ECO:0000313" key="2">
    <source>
        <dbReference type="EMBL" id="MBK0402074.1"/>
    </source>
</evidence>
<keyword evidence="3" id="KW-1185">Reference proteome</keyword>
<evidence type="ECO:0000313" key="3">
    <source>
        <dbReference type="Proteomes" id="UP000644147"/>
    </source>
</evidence>